<organism evidence="1 2">
    <name type="scientific">Persicirhabdus sediminis</name>
    <dbReference type="NCBI Taxonomy" id="454144"/>
    <lineage>
        <taxon>Bacteria</taxon>
        <taxon>Pseudomonadati</taxon>
        <taxon>Verrucomicrobiota</taxon>
        <taxon>Verrucomicrobiia</taxon>
        <taxon>Verrucomicrobiales</taxon>
        <taxon>Verrucomicrobiaceae</taxon>
        <taxon>Persicirhabdus</taxon>
    </lineage>
</organism>
<sequence length="87" mass="9562">MRCRLFCRVKNKSTAIDSARLEKAKEIANNPAEYKVCEGCDSIVGSATVICPNCHGYRFDGSADRVVDQAVYLGVREQTSVTAEDMV</sequence>
<proteinExistence type="predicted"/>
<dbReference type="EMBL" id="JAENIM010000041">
    <property type="protein sequence ID" value="MBK1791849.1"/>
    <property type="molecule type" value="Genomic_DNA"/>
</dbReference>
<accession>A0A8J7SK70</accession>
<evidence type="ECO:0000313" key="1">
    <source>
        <dbReference type="EMBL" id="MBK1791849.1"/>
    </source>
</evidence>
<gene>
    <name evidence="1" type="ORF">JIN82_11865</name>
</gene>
<protein>
    <submittedName>
        <fullName evidence="1">Uncharacterized protein</fullName>
    </submittedName>
</protein>
<dbReference type="AlphaFoldDB" id="A0A8J7SK70"/>
<reference evidence="1" key="1">
    <citation type="submission" date="2021-01" db="EMBL/GenBank/DDBJ databases">
        <title>Modified the classification status of verrucomicrobia.</title>
        <authorList>
            <person name="Feng X."/>
        </authorList>
    </citation>
    <scope>NUCLEOTIDE SEQUENCE</scope>
    <source>
        <strain evidence="1">_KCTC 22039</strain>
    </source>
</reference>
<name>A0A8J7SK70_9BACT</name>
<evidence type="ECO:0000313" key="2">
    <source>
        <dbReference type="Proteomes" id="UP000624703"/>
    </source>
</evidence>
<comment type="caution">
    <text evidence="1">The sequence shown here is derived from an EMBL/GenBank/DDBJ whole genome shotgun (WGS) entry which is preliminary data.</text>
</comment>
<dbReference type="Proteomes" id="UP000624703">
    <property type="component" value="Unassembled WGS sequence"/>
</dbReference>
<keyword evidence="2" id="KW-1185">Reference proteome</keyword>